<dbReference type="GO" id="GO:0046872">
    <property type="term" value="F:metal ion binding"/>
    <property type="evidence" value="ECO:0007669"/>
    <property type="project" value="UniProtKB-KW"/>
</dbReference>
<keyword evidence="16 19" id="KW-0472">Membrane</keyword>
<dbReference type="SUPFAM" id="SSF81660">
    <property type="entry name" value="Metal cation-transporting ATPase, ATP-binding domain N"/>
    <property type="match status" value="1"/>
</dbReference>
<dbReference type="InterPro" id="IPR023298">
    <property type="entry name" value="ATPase_P-typ_TM_dom_sf"/>
</dbReference>
<evidence type="ECO:0000256" key="14">
    <source>
        <dbReference type="ARBA" id="ARBA00022989"/>
    </source>
</evidence>
<dbReference type="PANTHER" id="PTHR42861">
    <property type="entry name" value="CALCIUM-TRANSPORTING ATPASE"/>
    <property type="match status" value="1"/>
</dbReference>
<evidence type="ECO:0000256" key="1">
    <source>
        <dbReference type="ARBA" id="ARBA00004651"/>
    </source>
</evidence>
<dbReference type="GO" id="GO:0005524">
    <property type="term" value="F:ATP binding"/>
    <property type="evidence" value="ECO:0007669"/>
    <property type="project" value="UniProtKB-KW"/>
</dbReference>
<evidence type="ECO:0000259" key="20">
    <source>
        <dbReference type="SMART" id="SM00831"/>
    </source>
</evidence>
<feature type="transmembrane region" description="Helical" evidence="19">
    <location>
        <begin position="753"/>
        <end position="779"/>
    </location>
</feature>
<dbReference type="SFLD" id="SFLDG00002">
    <property type="entry name" value="C1.7:_P-type_atpase_like"/>
    <property type="match status" value="1"/>
</dbReference>
<dbReference type="InterPro" id="IPR006068">
    <property type="entry name" value="ATPase_P-typ_cation-transptr_C"/>
</dbReference>
<dbReference type="GO" id="GO:0140352">
    <property type="term" value="P:export from cell"/>
    <property type="evidence" value="ECO:0007669"/>
    <property type="project" value="UniProtKB-ARBA"/>
</dbReference>
<keyword evidence="7" id="KW-0109">Calcium transport</keyword>
<dbReference type="EC" id="7.2.2.10" evidence="3"/>
<comment type="catalytic activity">
    <reaction evidence="17">
        <text>Ca(2+)(in) + ATP + H2O = Ca(2+)(out) + ADP + phosphate + H(+)</text>
        <dbReference type="Rhea" id="RHEA:18105"/>
        <dbReference type="ChEBI" id="CHEBI:15377"/>
        <dbReference type="ChEBI" id="CHEBI:15378"/>
        <dbReference type="ChEBI" id="CHEBI:29108"/>
        <dbReference type="ChEBI" id="CHEBI:30616"/>
        <dbReference type="ChEBI" id="CHEBI:43474"/>
        <dbReference type="ChEBI" id="CHEBI:456216"/>
        <dbReference type="EC" id="7.2.2.10"/>
    </reaction>
</comment>
<dbReference type="SUPFAM" id="SSF56784">
    <property type="entry name" value="HAD-like"/>
    <property type="match status" value="1"/>
</dbReference>
<dbReference type="SUPFAM" id="SSF81653">
    <property type="entry name" value="Calcium ATPase, transduction domain A"/>
    <property type="match status" value="1"/>
</dbReference>
<dbReference type="GO" id="GO:0005388">
    <property type="term" value="F:P-type calcium transporter activity"/>
    <property type="evidence" value="ECO:0007669"/>
    <property type="project" value="UniProtKB-EC"/>
</dbReference>
<dbReference type="SUPFAM" id="SSF81665">
    <property type="entry name" value="Calcium ATPase, transmembrane domain M"/>
    <property type="match status" value="1"/>
</dbReference>
<accession>A0A380KWP0</accession>
<evidence type="ECO:0000256" key="5">
    <source>
        <dbReference type="ARBA" id="ARBA00022475"/>
    </source>
</evidence>
<dbReference type="PRINTS" id="PR00119">
    <property type="entry name" value="CATATPASE"/>
</dbReference>
<dbReference type="InterPro" id="IPR008250">
    <property type="entry name" value="ATPase_P-typ_transduc_dom_A_sf"/>
</dbReference>
<dbReference type="PRINTS" id="PR00120">
    <property type="entry name" value="HATPASE"/>
</dbReference>
<dbReference type="InterPro" id="IPR004014">
    <property type="entry name" value="ATPase_P-typ_cation-transptr_N"/>
</dbReference>
<dbReference type="NCBIfam" id="TIGR01494">
    <property type="entry name" value="ATPase_P-type"/>
    <property type="match status" value="3"/>
</dbReference>
<gene>
    <name evidence="21" type="primary">pacL</name>
    <name evidence="21" type="ORF">NCTC13765_00629</name>
</gene>
<dbReference type="Proteomes" id="UP000254634">
    <property type="component" value="Unassembled WGS sequence"/>
</dbReference>
<keyword evidence="21" id="KW-0378">Hydrolase</keyword>
<evidence type="ECO:0000256" key="10">
    <source>
        <dbReference type="ARBA" id="ARBA00022741"/>
    </source>
</evidence>
<comment type="subcellular location">
    <subcellularLocation>
        <location evidence="1">Cell membrane</location>
        <topology evidence="1">Multi-pass membrane protein</topology>
    </subcellularLocation>
</comment>
<evidence type="ECO:0000256" key="8">
    <source>
        <dbReference type="ARBA" id="ARBA00022692"/>
    </source>
</evidence>
<feature type="compositionally biased region" description="Basic and acidic residues" evidence="18">
    <location>
        <begin position="33"/>
        <end position="43"/>
    </location>
</feature>
<dbReference type="InterPro" id="IPR059000">
    <property type="entry name" value="ATPase_P-type_domA"/>
</dbReference>
<dbReference type="InterPro" id="IPR036412">
    <property type="entry name" value="HAD-like_sf"/>
</dbReference>
<keyword evidence="10" id="KW-0547">Nucleotide-binding</keyword>
<evidence type="ECO:0000256" key="7">
    <source>
        <dbReference type="ARBA" id="ARBA00022568"/>
    </source>
</evidence>
<feature type="transmembrane region" description="Helical" evidence="19">
    <location>
        <begin position="833"/>
        <end position="853"/>
    </location>
</feature>
<dbReference type="InterPro" id="IPR001757">
    <property type="entry name" value="P_typ_ATPase"/>
</dbReference>
<keyword evidence="14 19" id="KW-1133">Transmembrane helix</keyword>
<dbReference type="InterPro" id="IPR023214">
    <property type="entry name" value="HAD_sf"/>
</dbReference>
<evidence type="ECO:0000256" key="6">
    <source>
        <dbReference type="ARBA" id="ARBA00022553"/>
    </source>
</evidence>
<dbReference type="FunFam" id="3.40.1110.10:FF:000053">
    <property type="entry name" value="Cation-transporting ATPase, E1-E2 family"/>
    <property type="match status" value="1"/>
</dbReference>
<dbReference type="EMBL" id="UHFR01000005">
    <property type="protein sequence ID" value="SUN76168.1"/>
    <property type="molecule type" value="Genomic_DNA"/>
</dbReference>
<feature type="domain" description="Cation-transporting P-type ATPase N-terminal" evidence="20">
    <location>
        <begin position="9"/>
        <end position="82"/>
    </location>
</feature>
<dbReference type="SFLD" id="SFLDF00027">
    <property type="entry name" value="p-type_atpase"/>
    <property type="match status" value="1"/>
</dbReference>
<keyword evidence="5" id="KW-1003">Cell membrane</keyword>
<feature type="transmembrane region" description="Helical" evidence="19">
    <location>
        <begin position="62"/>
        <end position="80"/>
    </location>
</feature>
<reference evidence="21" key="1">
    <citation type="submission" date="2018-06" db="EMBL/GenBank/DDBJ databases">
        <authorList>
            <consortium name="Pathogen Informatics"/>
            <person name="Doyle S."/>
        </authorList>
    </citation>
    <scope>NUCLEOTIDE SEQUENCE [LARGE SCALE GENOMIC DNA]</scope>
    <source>
        <strain evidence="21">NCTC13765</strain>
    </source>
</reference>
<dbReference type="InterPro" id="IPR044492">
    <property type="entry name" value="P_typ_ATPase_HD_dom"/>
</dbReference>
<evidence type="ECO:0000256" key="3">
    <source>
        <dbReference type="ARBA" id="ARBA00012790"/>
    </source>
</evidence>
<keyword evidence="12" id="KW-0067">ATP-binding</keyword>
<sequence>MSKEQKHEAFHTQAPEEVLRQVDSSEQGLTSSEAEKRLTEYGRNELDEGEKRTLLMKFIDQFKDLMIIILLAAALLSVVTEGMHGLTDAIIILLVVVLNAAFGVYQEGQAEEAIEALKSMSSPLARVLRDGHVAEVDSKELVPGDIVILEAGDVVPADMRLLEANSLKIEEAALTGESVPVEKDLTVEVAADAGIGDRVNMAFQNSNVTYGRGTGVVVNTGMFTEVGHIAGMLQGADETDTPLKQNLNQLSKFLTYLILVIAAITFVVSVFVRGENPLSGLMTSVALAVAAIPEGLPAIVTIVLALGTQVLAKRNSIVRKLPAVETLGSTEIIASDKTGTLTMNKMTVEKVFYDGSLHASADELSLGLDLPVLRSVVLANDTKIDQEGKLIGDPTETAFIQFALDKGLDVKAFLEKYPRVAELPFDSERKLMSTIHPLENGKFLVAVKGAPDQLLKRCVSRDKAGEVAAIDEEISQLIKTNNSDMAHQALRVLAGAYKIVDEIPADLTSETVEADLIFAGLVGMIDPERAEAAEAVRVAKEAGIRPIMITGDHQDTAEAIAKRLGIIEEGDSEDHVLTGAELNELSDEEFQKVVGQYSVYARVSPEHKVRIVKAWQNEGKVVAMTGDGVNDAPALKTADIGIGMGITGTEVSKGASDMVLADDNFATIIVAVEEGRKVFSNIQKTIQYLLSANTAEVLTIFLATLFGWDVLQPVHLLWINLVTDTFPAIALGVEPAEPGVMSHKPRGRKSSFFSGGVMSSIIYQGLLQGALVLGVYWWAISNPVHVGDNSAIHADALTMAFATLGLIQLFHAFNVKSVYQSILTVGPFKSKTFNWSILISFVLLASTILIEPLEGIFHVTKLNLSQWAAVLLGSFSMIIIVEIVKFVQRKMGLDKNAI</sequence>
<keyword evidence="11" id="KW-0106">Calcium</keyword>
<evidence type="ECO:0000313" key="21">
    <source>
        <dbReference type="EMBL" id="SUN76168.1"/>
    </source>
</evidence>
<organism evidence="21 22">
    <name type="scientific">Streptococcus massiliensis</name>
    <dbReference type="NCBI Taxonomy" id="313439"/>
    <lineage>
        <taxon>Bacteria</taxon>
        <taxon>Bacillati</taxon>
        <taxon>Bacillota</taxon>
        <taxon>Bacilli</taxon>
        <taxon>Lactobacillales</taxon>
        <taxon>Streptococcaceae</taxon>
        <taxon>Streptococcus</taxon>
    </lineage>
</organism>
<keyword evidence="8 19" id="KW-0812">Transmembrane</keyword>
<evidence type="ECO:0000256" key="2">
    <source>
        <dbReference type="ARBA" id="ARBA00005675"/>
    </source>
</evidence>
<evidence type="ECO:0000256" key="19">
    <source>
        <dbReference type="SAM" id="Phobius"/>
    </source>
</evidence>
<evidence type="ECO:0000256" key="18">
    <source>
        <dbReference type="SAM" id="MobiDB-lite"/>
    </source>
</evidence>
<dbReference type="STRING" id="1123307.GCA_000380065_01768"/>
<keyword evidence="15" id="KW-0406">Ion transport</keyword>
<comment type="similarity">
    <text evidence="2">Belongs to the cation transport ATPase (P-type) (TC 3.A.3) family. Type IIA subfamily.</text>
</comment>
<dbReference type="Pfam" id="PF13246">
    <property type="entry name" value="Cation_ATPase"/>
    <property type="match status" value="1"/>
</dbReference>
<dbReference type="AlphaFoldDB" id="A0A380KWP0"/>
<evidence type="ECO:0000256" key="9">
    <source>
        <dbReference type="ARBA" id="ARBA00022723"/>
    </source>
</evidence>
<dbReference type="Gene3D" id="1.20.1110.10">
    <property type="entry name" value="Calcium-transporting ATPase, transmembrane domain"/>
    <property type="match status" value="1"/>
</dbReference>
<feature type="compositionally biased region" description="Polar residues" evidence="18">
    <location>
        <begin position="22"/>
        <end position="32"/>
    </location>
</feature>
<feature type="transmembrane region" description="Helical" evidence="19">
    <location>
        <begin position="86"/>
        <end position="105"/>
    </location>
</feature>
<evidence type="ECO:0000256" key="17">
    <source>
        <dbReference type="ARBA" id="ARBA00048694"/>
    </source>
</evidence>
<evidence type="ECO:0000256" key="12">
    <source>
        <dbReference type="ARBA" id="ARBA00022840"/>
    </source>
</evidence>
<evidence type="ECO:0000313" key="22">
    <source>
        <dbReference type="Proteomes" id="UP000254634"/>
    </source>
</evidence>
<keyword evidence="6" id="KW-0597">Phosphoprotein</keyword>
<dbReference type="GO" id="GO:0005886">
    <property type="term" value="C:plasma membrane"/>
    <property type="evidence" value="ECO:0007669"/>
    <property type="project" value="UniProtKB-SubCell"/>
</dbReference>
<keyword evidence="13" id="KW-1278">Translocase</keyword>
<dbReference type="RefSeq" id="WP_018372483.1">
    <property type="nucleotide sequence ID" value="NZ_UHFR01000005.1"/>
</dbReference>
<dbReference type="Gene3D" id="2.70.150.10">
    <property type="entry name" value="Calcium-transporting ATPase, cytoplasmic transduction domain A"/>
    <property type="match status" value="1"/>
</dbReference>
<dbReference type="Gene3D" id="3.40.50.1000">
    <property type="entry name" value="HAD superfamily/HAD-like"/>
    <property type="match status" value="1"/>
</dbReference>
<keyword evidence="22" id="KW-1185">Reference proteome</keyword>
<dbReference type="FunFam" id="3.40.50.1000:FF:000028">
    <property type="entry name" value="Calcium-transporting P-type ATPase, putative"/>
    <property type="match status" value="1"/>
</dbReference>
<feature type="region of interest" description="Disordered" evidence="18">
    <location>
        <begin position="1"/>
        <end position="43"/>
    </location>
</feature>
<feature type="compositionally biased region" description="Basic and acidic residues" evidence="18">
    <location>
        <begin position="1"/>
        <end position="10"/>
    </location>
</feature>
<dbReference type="InterPro" id="IPR018303">
    <property type="entry name" value="ATPase_P-typ_P_site"/>
</dbReference>
<dbReference type="SFLD" id="SFLDS00003">
    <property type="entry name" value="Haloacid_Dehalogenase"/>
    <property type="match status" value="1"/>
</dbReference>
<dbReference type="Pfam" id="PF00690">
    <property type="entry name" value="Cation_ATPase_N"/>
    <property type="match status" value="1"/>
</dbReference>
<dbReference type="GO" id="GO:0016887">
    <property type="term" value="F:ATP hydrolysis activity"/>
    <property type="evidence" value="ECO:0007669"/>
    <property type="project" value="InterPro"/>
</dbReference>
<evidence type="ECO:0000256" key="4">
    <source>
        <dbReference type="ARBA" id="ARBA00022448"/>
    </source>
</evidence>
<proteinExistence type="inferred from homology"/>
<dbReference type="Pfam" id="PF00122">
    <property type="entry name" value="E1-E2_ATPase"/>
    <property type="match status" value="1"/>
</dbReference>
<feature type="transmembrane region" description="Helical" evidence="19">
    <location>
        <begin position="284"/>
        <end position="312"/>
    </location>
</feature>
<feature type="transmembrane region" description="Helical" evidence="19">
    <location>
        <begin position="865"/>
        <end position="887"/>
    </location>
</feature>
<evidence type="ECO:0000256" key="16">
    <source>
        <dbReference type="ARBA" id="ARBA00023136"/>
    </source>
</evidence>
<evidence type="ECO:0000256" key="11">
    <source>
        <dbReference type="ARBA" id="ARBA00022837"/>
    </source>
</evidence>
<dbReference type="InterPro" id="IPR023299">
    <property type="entry name" value="ATPase_P-typ_cyto_dom_N"/>
</dbReference>
<dbReference type="Gene3D" id="3.40.1110.10">
    <property type="entry name" value="Calcium-transporting ATPase, cytoplasmic domain N"/>
    <property type="match status" value="1"/>
</dbReference>
<dbReference type="Pfam" id="PF00689">
    <property type="entry name" value="Cation_ATPase_C"/>
    <property type="match status" value="1"/>
</dbReference>
<dbReference type="FunFam" id="2.70.150.10:FF:000016">
    <property type="entry name" value="Calcium-transporting P-type ATPase putative"/>
    <property type="match status" value="1"/>
</dbReference>
<name>A0A380KWP0_9STRE</name>
<keyword evidence="9" id="KW-0479">Metal-binding</keyword>
<dbReference type="OrthoDB" id="9760364at2"/>
<feature type="transmembrane region" description="Helical" evidence="19">
    <location>
        <begin position="253"/>
        <end position="272"/>
    </location>
</feature>
<evidence type="ECO:0000256" key="15">
    <source>
        <dbReference type="ARBA" id="ARBA00023065"/>
    </source>
</evidence>
<feature type="transmembrane region" description="Helical" evidence="19">
    <location>
        <begin position="791"/>
        <end position="813"/>
    </location>
</feature>
<keyword evidence="4" id="KW-0813">Transport</keyword>
<protein>
    <recommendedName>
        <fullName evidence="3">P-type Ca(2+) transporter</fullName>
        <ecNumber evidence="3">7.2.2.10</ecNumber>
    </recommendedName>
</protein>
<dbReference type="PROSITE" id="PS00154">
    <property type="entry name" value="ATPASE_E1_E2"/>
    <property type="match status" value="1"/>
</dbReference>
<dbReference type="SMART" id="SM00831">
    <property type="entry name" value="Cation_ATPase_N"/>
    <property type="match status" value="1"/>
</dbReference>
<evidence type="ECO:0000256" key="13">
    <source>
        <dbReference type="ARBA" id="ARBA00022967"/>
    </source>
</evidence>